<sequence>MKGIERIKIWLKRRRDLNQHPPAPHYWQIFAIVAANLVILSFLIFDEPVGASRHRDIFTRSLGKMITDFGSSGWILTASVMLLLTGFASYRLSRGGKQRFRALYIAQIGAYSFLAVALSGLSANLIKRVIGRARPGQFDDWGSFGFSPFAGSRFESFPSGHATTVGAIFMMLILLLPRFRLAFILLALWMGFSRVMVGAHYPSDVIAGLAYGAWFSLLLANIFARYRLVFMPDAKGWPTPRLTLLPTKAVA</sequence>
<dbReference type="Proteomes" id="UP000321717">
    <property type="component" value="Unassembled WGS sequence"/>
</dbReference>
<name>A0A512HK54_9HYPH</name>
<dbReference type="Gene3D" id="1.20.144.10">
    <property type="entry name" value="Phosphatidic acid phosphatase type 2/haloperoxidase"/>
    <property type="match status" value="1"/>
</dbReference>
<keyword evidence="3 7" id="KW-0812">Transmembrane</keyword>
<protein>
    <recommendedName>
        <fullName evidence="8">Phosphatidic acid phosphatase type 2/haloperoxidase domain-containing protein</fullName>
    </recommendedName>
</protein>
<gene>
    <name evidence="9" type="ORF">RNA01_27590</name>
</gene>
<dbReference type="InterPro" id="IPR036938">
    <property type="entry name" value="PAP2/HPO_sf"/>
</dbReference>
<dbReference type="AlphaFoldDB" id="A0A512HK54"/>
<comment type="caution">
    <text evidence="9">The sequence shown here is derived from an EMBL/GenBank/DDBJ whole genome shotgun (WGS) entry which is preliminary data.</text>
</comment>
<feature type="transmembrane region" description="Helical" evidence="7">
    <location>
        <begin position="66"/>
        <end position="90"/>
    </location>
</feature>
<feature type="transmembrane region" description="Helical" evidence="7">
    <location>
        <begin position="179"/>
        <end position="199"/>
    </location>
</feature>
<evidence type="ECO:0000256" key="1">
    <source>
        <dbReference type="ARBA" id="ARBA00004651"/>
    </source>
</evidence>
<reference evidence="9 10" key="1">
    <citation type="submission" date="2019-07" db="EMBL/GenBank/DDBJ databases">
        <title>Whole genome shotgun sequence of Rhizobium naphthalenivorans NBRC 107585.</title>
        <authorList>
            <person name="Hosoyama A."/>
            <person name="Uohara A."/>
            <person name="Ohji S."/>
            <person name="Ichikawa N."/>
        </authorList>
    </citation>
    <scope>NUCLEOTIDE SEQUENCE [LARGE SCALE GENOMIC DNA]</scope>
    <source>
        <strain evidence="9 10">NBRC 107585</strain>
    </source>
</reference>
<dbReference type="InterPro" id="IPR000326">
    <property type="entry name" value="PAP2/HPO"/>
</dbReference>
<feature type="transmembrane region" description="Helical" evidence="7">
    <location>
        <begin position="26"/>
        <end position="45"/>
    </location>
</feature>
<dbReference type="PANTHER" id="PTHR14969">
    <property type="entry name" value="SPHINGOSINE-1-PHOSPHATE PHOSPHOHYDROLASE"/>
    <property type="match status" value="1"/>
</dbReference>
<evidence type="ECO:0000256" key="2">
    <source>
        <dbReference type="ARBA" id="ARBA00022475"/>
    </source>
</evidence>
<dbReference type="EMBL" id="BJZP01000013">
    <property type="protein sequence ID" value="GEO85827.1"/>
    <property type="molecule type" value="Genomic_DNA"/>
</dbReference>
<dbReference type="PANTHER" id="PTHR14969:SF62">
    <property type="entry name" value="DECAPRENYLPHOSPHORYL-5-PHOSPHORIBOSE PHOSPHATASE RV3807C-RELATED"/>
    <property type="match status" value="1"/>
</dbReference>
<evidence type="ECO:0000259" key="8">
    <source>
        <dbReference type="SMART" id="SM00014"/>
    </source>
</evidence>
<evidence type="ECO:0000256" key="6">
    <source>
        <dbReference type="ARBA" id="ARBA00023136"/>
    </source>
</evidence>
<dbReference type="SUPFAM" id="SSF48317">
    <property type="entry name" value="Acid phosphatase/Vanadium-dependent haloperoxidase"/>
    <property type="match status" value="1"/>
</dbReference>
<keyword evidence="4" id="KW-0378">Hydrolase</keyword>
<evidence type="ECO:0000256" key="7">
    <source>
        <dbReference type="SAM" id="Phobius"/>
    </source>
</evidence>
<keyword evidence="2" id="KW-1003">Cell membrane</keyword>
<dbReference type="GO" id="GO:0005886">
    <property type="term" value="C:plasma membrane"/>
    <property type="evidence" value="ECO:0007669"/>
    <property type="project" value="UniProtKB-SubCell"/>
</dbReference>
<feature type="transmembrane region" description="Helical" evidence="7">
    <location>
        <begin position="102"/>
        <end position="126"/>
    </location>
</feature>
<evidence type="ECO:0000256" key="5">
    <source>
        <dbReference type="ARBA" id="ARBA00022989"/>
    </source>
</evidence>
<feature type="transmembrane region" description="Helical" evidence="7">
    <location>
        <begin position="205"/>
        <end position="224"/>
    </location>
</feature>
<dbReference type="SMART" id="SM00014">
    <property type="entry name" value="acidPPc"/>
    <property type="match status" value="1"/>
</dbReference>
<dbReference type="GO" id="GO:0016787">
    <property type="term" value="F:hydrolase activity"/>
    <property type="evidence" value="ECO:0007669"/>
    <property type="project" value="UniProtKB-KW"/>
</dbReference>
<evidence type="ECO:0000256" key="4">
    <source>
        <dbReference type="ARBA" id="ARBA00022801"/>
    </source>
</evidence>
<keyword evidence="6 7" id="KW-0472">Membrane</keyword>
<evidence type="ECO:0000313" key="9">
    <source>
        <dbReference type="EMBL" id="GEO85827.1"/>
    </source>
</evidence>
<evidence type="ECO:0000313" key="10">
    <source>
        <dbReference type="Proteomes" id="UP000321717"/>
    </source>
</evidence>
<organism evidence="9 10">
    <name type="scientific">Ciceribacter naphthalenivorans</name>
    <dbReference type="NCBI Taxonomy" id="1118451"/>
    <lineage>
        <taxon>Bacteria</taxon>
        <taxon>Pseudomonadati</taxon>
        <taxon>Pseudomonadota</taxon>
        <taxon>Alphaproteobacteria</taxon>
        <taxon>Hyphomicrobiales</taxon>
        <taxon>Rhizobiaceae</taxon>
        <taxon>Ciceribacter</taxon>
    </lineage>
</organism>
<keyword evidence="10" id="KW-1185">Reference proteome</keyword>
<evidence type="ECO:0000256" key="3">
    <source>
        <dbReference type="ARBA" id="ARBA00022692"/>
    </source>
</evidence>
<accession>A0A512HK54</accession>
<comment type="subcellular location">
    <subcellularLocation>
        <location evidence="1">Cell membrane</location>
        <topology evidence="1">Multi-pass membrane protein</topology>
    </subcellularLocation>
</comment>
<feature type="domain" description="Phosphatidic acid phosphatase type 2/haloperoxidase" evidence="8">
    <location>
        <begin position="108"/>
        <end position="220"/>
    </location>
</feature>
<dbReference type="Pfam" id="PF01569">
    <property type="entry name" value="PAP2"/>
    <property type="match status" value="1"/>
</dbReference>
<dbReference type="RefSeq" id="WP_235916628.1">
    <property type="nucleotide sequence ID" value="NZ_BJZP01000013.1"/>
</dbReference>
<proteinExistence type="predicted"/>
<keyword evidence="5 7" id="KW-1133">Transmembrane helix</keyword>